<dbReference type="GO" id="GO:0042597">
    <property type="term" value="C:periplasmic space"/>
    <property type="evidence" value="ECO:0007669"/>
    <property type="project" value="UniProtKB-ARBA"/>
</dbReference>
<feature type="domain" description="Solute-binding protein family 5" evidence="2">
    <location>
        <begin position="85"/>
        <end position="456"/>
    </location>
</feature>
<dbReference type="EMBL" id="PGGW01000066">
    <property type="protein sequence ID" value="PJE95239.1"/>
    <property type="molecule type" value="Genomic_DNA"/>
</dbReference>
<dbReference type="GO" id="GO:0043190">
    <property type="term" value="C:ATP-binding cassette (ABC) transporter complex"/>
    <property type="evidence" value="ECO:0007669"/>
    <property type="project" value="InterPro"/>
</dbReference>
<gene>
    <name evidence="3" type="ORF">CUT44_23215</name>
</gene>
<dbReference type="Gene3D" id="3.90.76.10">
    <property type="entry name" value="Dipeptide-binding Protein, Domain 1"/>
    <property type="match status" value="1"/>
</dbReference>
<comment type="caution">
    <text evidence="3">The sequence shown here is derived from an EMBL/GenBank/DDBJ whole genome shotgun (WGS) entry which is preliminary data.</text>
</comment>
<dbReference type="AlphaFoldDB" id="A0A2M8LTI4"/>
<dbReference type="PANTHER" id="PTHR30290">
    <property type="entry name" value="PERIPLASMIC BINDING COMPONENT OF ABC TRANSPORTER"/>
    <property type="match status" value="1"/>
</dbReference>
<evidence type="ECO:0000313" key="3">
    <source>
        <dbReference type="EMBL" id="PJE95239.1"/>
    </source>
</evidence>
<dbReference type="InterPro" id="IPR030678">
    <property type="entry name" value="Peptide/Ni-bd"/>
</dbReference>
<dbReference type="GO" id="GO:0015833">
    <property type="term" value="P:peptide transport"/>
    <property type="evidence" value="ECO:0007669"/>
    <property type="project" value="TreeGrafter"/>
</dbReference>
<keyword evidence="1" id="KW-0732">Signal</keyword>
<dbReference type="PROSITE" id="PS51257">
    <property type="entry name" value="PROKAR_LIPOPROTEIN"/>
    <property type="match status" value="1"/>
</dbReference>
<feature type="chain" id="PRO_5039398193" evidence="1">
    <location>
        <begin position="27"/>
        <end position="560"/>
    </location>
</feature>
<dbReference type="PIRSF" id="PIRSF002741">
    <property type="entry name" value="MppA"/>
    <property type="match status" value="1"/>
</dbReference>
<dbReference type="InterPro" id="IPR000914">
    <property type="entry name" value="SBP_5_dom"/>
</dbReference>
<evidence type="ECO:0000313" key="4">
    <source>
        <dbReference type="Proteomes" id="UP000230407"/>
    </source>
</evidence>
<reference evidence="3 4" key="1">
    <citation type="submission" date="2017-11" db="EMBL/GenBank/DDBJ databases">
        <title>Streptomyces carmine sp. nov., a novel actinomycete isolated from Sophora alopecuroides in Xinjiang, China.</title>
        <authorList>
            <person name="Wang Y."/>
            <person name="Luo X."/>
            <person name="Wan C."/>
            <person name="Zhang L."/>
        </authorList>
    </citation>
    <scope>NUCLEOTIDE SEQUENCE [LARGE SCALE GENOMIC DNA]</scope>
    <source>
        <strain evidence="3 4">TRM SA0054</strain>
    </source>
</reference>
<evidence type="ECO:0000256" key="1">
    <source>
        <dbReference type="SAM" id="SignalP"/>
    </source>
</evidence>
<dbReference type="InterPro" id="IPR039424">
    <property type="entry name" value="SBP_5"/>
</dbReference>
<protein>
    <submittedName>
        <fullName evidence="3">Peptide ABC transporter substrate-binding protein</fullName>
    </submittedName>
</protein>
<sequence length="560" mass="61567">MFLQARRRRARAAASGAAVIALLATACSGSGGGSGAQDETLVVFSGQAGDYQRNFNPFSPTMNEGQGTIFESLFYFNQVRDEPAKPLLGTEYAWNDDGTELSVTLRDDVTWSDGEKFTADDVVFTLDMVSRHKTLNNTGYKGRAEAVDDTHVRITFPEPAYMEGPQVLGEISVVPEHIWKDIENPAKDTVQNPVGTGPFTLEEFKPQAFTLRANPGYWDGEPELKQVRYVSLSGNQAGANALAAGKIDWQTGPVPDIKNVEKNYPGYQAVTVPLNQNVLITCADTELGCEGPQTDPAVRRAIYYGMDRAQLNSLAYQDTFSQISPGFASVESAEDLVSEKLREALAPMEPDTAEAARILEGAGYAKGSDGIYAKDGRKLSMTVHVVSGWTDYITAVDTLAEQMKAIGIELTARQSSWNEWSEARGRGEYQLLIDALYPGPTPDPFYLYSYFFSTETTARVGETANPNFARYSDEGVDKALRALKGIAPEETEQRQKHYDAIQTRIEADMPYIPILTAGVTSEYHDAKFEGWPTEYHLYAVPAVWSRPDQAQIFKALKPAG</sequence>
<dbReference type="Pfam" id="PF00496">
    <property type="entry name" value="SBP_bac_5"/>
    <property type="match status" value="1"/>
</dbReference>
<name>A0A2M8LTI4_9ACTN</name>
<evidence type="ECO:0000259" key="2">
    <source>
        <dbReference type="Pfam" id="PF00496"/>
    </source>
</evidence>
<proteinExistence type="predicted"/>
<dbReference type="SUPFAM" id="SSF53850">
    <property type="entry name" value="Periplasmic binding protein-like II"/>
    <property type="match status" value="1"/>
</dbReference>
<dbReference type="CDD" id="cd08509">
    <property type="entry name" value="PBP2_TmCBP_oligosaccharides_like"/>
    <property type="match status" value="1"/>
</dbReference>
<accession>A0A2M8LTI4</accession>
<organism evidence="3 4">
    <name type="scientific">Streptomyces carminius</name>
    <dbReference type="NCBI Taxonomy" id="2665496"/>
    <lineage>
        <taxon>Bacteria</taxon>
        <taxon>Bacillati</taxon>
        <taxon>Actinomycetota</taxon>
        <taxon>Actinomycetes</taxon>
        <taxon>Kitasatosporales</taxon>
        <taxon>Streptomycetaceae</taxon>
        <taxon>Streptomyces</taxon>
    </lineage>
</organism>
<feature type="signal peptide" evidence="1">
    <location>
        <begin position="1"/>
        <end position="26"/>
    </location>
</feature>
<dbReference type="GO" id="GO:1904680">
    <property type="term" value="F:peptide transmembrane transporter activity"/>
    <property type="evidence" value="ECO:0007669"/>
    <property type="project" value="TreeGrafter"/>
</dbReference>
<dbReference type="Proteomes" id="UP000230407">
    <property type="component" value="Unassembled WGS sequence"/>
</dbReference>
<dbReference type="PANTHER" id="PTHR30290:SF82">
    <property type="entry name" value="ABC-TYPE DIPEPTIDE_OLIGOPEPTIDE TRANSPORT SYSTEM, PERIPLASMIC COMPONENT"/>
    <property type="match status" value="1"/>
</dbReference>
<keyword evidence="4" id="KW-1185">Reference proteome</keyword>
<dbReference type="Gene3D" id="3.40.190.10">
    <property type="entry name" value="Periplasmic binding protein-like II"/>
    <property type="match status" value="1"/>
</dbReference>
<dbReference type="Gene3D" id="3.10.105.10">
    <property type="entry name" value="Dipeptide-binding Protein, Domain 3"/>
    <property type="match status" value="1"/>
</dbReference>
<dbReference type="RefSeq" id="WP_100203882.1">
    <property type="nucleotide sequence ID" value="NZ_PGGW01000066.1"/>
</dbReference>